<gene>
    <name evidence="3" type="ORF">CPB83DRAFT_735508</name>
</gene>
<dbReference type="OrthoDB" id="5535068at2759"/>
<dbReference type="PROSITE" id="PS00141">
    <property type="entry name" value="ASP_PROTEASE"/>
    <property type="match status" value="1"/>
</dbReference>
<dbReference type="Pfam" id="PF13352">
    <property type="entry name" value="DUF4100"/>
    <property type="match status" value="1"/>
</dbReference>
<protein>
    <recommendedName>
        <fullName evidence="2">DUF4100 domain-containing protein</fullName>
    </recommendedName>
</protein>
<evidence type="ECO:0000256" key="1">
    <source>
        <dbReference type="ARBA" id="ARBA00022750"/>
    </source>
</evidence>
<feature type="non-terminal residue" evidence="3">
    <location>
        <position position="1"/>
    </location>
</feature>
<dbReference type="Gene3D" id="2.40.70.10">
    <property type="entry name" value="Acid Proteases"/>
    <property type="match status" value="1"/>
</dbReference>
<keyword evidence="4" id="KW-1185">Reference proteome</keyword>
<dbReference type="InterPro" id="IPR001969">
    <property type="entry name" value="Aspartic_peptidase_AS"/>
</dbReference>
<organism evidence="3 4">
    <name type="scientific">Crepidotus variabilis</name>
    <dbReference type="NCBI Taxonomy" id="179855"/>
    <lineage>
        <taxon>Eukaryota</taxon>
        <taxon>Fungi</taxon>
        <taxon>Dikarya</taxon>
        <taxon>Basidiomycota</taxon>
        <taxon>Agaricomycotina</taxon>
        <taxon>Agaricomycetes</taxon>
        <taxon>Agaricomycetidae</taxon>
        <taxon>Agaricales</taxon>
        <taxon>Agaricineae</taxon>
        <taxon>Crepidotaceae</taxon>
        <taxon>Crepidotus</taxon>
    </lineage>
</organism>
<comment type="caution">
    <text evidence="3">The sequence shown here is derived from an EMBL/GenBank/DDBJ whole genome shotgun (WGS) entry which is preliminary data.</text>
</comment>
<sequence>DKTRGAPRQSEVSSQIDTKAVVQEILNTEISLPLRKILGTSKEISHTLQEYIRPRNRPSQVTFANNPAVYSATEAQGVLIRVQLEYNGIPIIAIVDTGSQLNIVREEIANTLNMPIDI</sequence>
<accession>A0A9P6JMY6</accession>
<feature type="domain" description="DUF4100" evidence="2">
    <location>
        <begin position="10"/>
        <end position="56"/>
    </location>
</feature>
<evidence type="ECO:0000313" key="4">
    <source>
        <dbReference type="Proteomes" id="UP000807306"/>
    </source>
</evidence>
<feature type="non-terminal residue" evidence="3">
    <location>
        <position position="118"/>
    </location>
</feature>
<evidence type="ECO:0000313" key="3">
    <source>
        <dbReference type="EMBL" id="KAF9526832.1"/>
    </source>
</evidence>
<reference evidence="3" key="1">
    <citation type="submission" date="2020-11" db="EMBL/GenBank/DDBJ databases">
        <authorList>
            <consortium name="DOE Joint Genome Institute"/>
            <person name="Ahrendt S."/>
            <person name="Riley R."/>
            <person name="Andreopoulos W."/>
            <person name="Labutti K."/>
            <person name="Pangilinan J."/>
            <person name="Ruiz-Duenas F.J."/>
            <person name="Barrasa J.M."/>
            <person name="Sanchez-Garcia M."/>
            <person name="Camarero S."/>
            <person name="Miyauchi S."/>
            <person name="Serrano A."/>
            <person name="Linde D."/>
            <person name="Babiker R."/>
            <person name="Drula E."/>
            <person name="Ayuso-Fernandez I."/>
            <person name="Pacheco R."/>
            <person name="Padilla G."/>
            <person name="Ferreira P."/>
            <person name="Barriuso J."/>
            <person name="Kellner H."/>
            <person name="Castanera R."/>
            <person name="Alfaro M."/>
            <person name="Ramirez L."/>
            <person name="Pisabarro A.G."/>
            <person name="Kuo A."/>
            <person name="Tritt A."/>
            <person name="Lipzen A."/>
            <person name="He G."/>
            <person name="Yan M."/>
            <person name="Ng V."/>
            <person name="Cullen D."/>
            <person name="Martin F."/>
            <person name="Rosso M.-N."/>
            <person name="Henrissat B."/>
            <person name="Hibbett D."/>
            <person name="Martinez A.T."/>
            <person name="Grigoriev I.V."/>
        </authorList>
    </citation>
    <scope>NUCLEOTIDE SEQUENCE</scope>
    <source>
        <strain evidence="3">CBS 506.95</strain>
    </source>
</reference>
<keyword evidence="1" id="KW-0064">Aspartyl protease</keyword>
<dbReference type="GO" id="GO:0004190">
    <property type="term" value="F:aspartic-type endopeptidase activity"/>
    <property type="evidence" value="ECO:0007669"/>
    <property type="project" value="UniProtKB-KW"/>
</dbReference>
<keyword evidence="1" id="KW-0378">Hydrolase</keyword>
<dbReference type="GO" id="GO:0006508">
    <property type="term" value="P:proteolysis"/>
    <property type="evidence" value="ECO:0007669"/>
    <property type="project" value="InterPro"/>
</dbReference>
<dbReference type="AlphaFoldDB" id="A0A9P6JMY6"/>
<dbReference type="EMBL" id="MU157867">
    <property type="protein sequence ID" value="KAF9526832.1"/>
    <property type="molecule type" value="Genomic_DNA"/>
</dbReference>
<keyword evidence="1" id="KW-0645">Protease</keyword>
<proteinExistence type="predicted"/>
<dbReference type="Proteomes" id="UP000807306">
    <property type="component" value="Unassembled WGS sequence"/>
</dbReference>
<dbReference type="InterPro" id="IPR021109">
    <property type="entry name" value="Peptidase_aspartic_dom_sf"/>
</dbReference>
<name>A0A9P6JMY6_9AGAR</name>
<dbReference type="InterPro" id="IPR025165">
    <property type="entry name" value="DUF4100"/>
</dbReference>
<evidence type="ECO:0000259" key="2">
    <source>
        <dbReference type="Pfam" id="PF13352"/>
    </source>
</evidence>